<feature type="compositionally biased region" description="Low complexity" evidence="1">
    <location>
        <begin position="1"/>
        <end position="15"/>
    </location>
</feature>
<accession>A0A0C9YUU0</accession>
<evidence type="ECO:0000256" key="1">
    <source>
        <dbReference type="SAM" id="MobiDB-lite"/>
    </source>
</evidence>
<protein>
    <submittedName>
        <fullName evidence="2">Uncharacterized protein</fullName>
    </submittedName>
</protein>
<feature type="compositionally biased region" description="Low complexity" evidence="1">
    <location>
        <begin position="143"/>
        <end position="158"/>
    </location>
</feature>
<reference evidence="2 3" key="1">
    <citation type="submission" date="2014-04" db="EMBL/GenBank/DDBJ databases">
        <authorList>
            <consortium name="DOE Joint Genome Institute"/>
            <person name="Kuo A."/>
            <person name="Kohler A."/>
            <person name="Costa M.D."/>
            <person name="Nagy L.G."/>
            <person name="Floudas D."/>
            <person name="Copeland A."/>
            <person name="Barry K.W."/>
            <person name="Cichocki N."/>
            <person name="Veneault-Fourrey C."/>
            <person name="LaButti K."/>
            <person name="Lindquist E.A."/>
            <person name="Lipzen A."/>
            <person name="Lundell T."/>
            <person name="Morin E."/>
            <person name="Murat C."/>
            <person name="Sun H."/>
            <person name="Tunlid A."/>
            <person name="Henrissat B."/>
            <person name="Grigoriev I.V."/>
            <person name="Hibbett D.S."/>
            <person name="Martin F."/>
            <person name="Nordberg H.P."/>
            <person name="Cantor M.N."/>
            <person name="Hua S.X."/>
        </authorList>
    </citation>
    <scope>NUCLEOTIDE SEQUENCE [LARGE SCALE GENOMIC DNA]</scope>
    <source>
        <strain evidence="2 3">441</strain>
    </source>
</reference>
<dbReference type="Proteomes" id="UP000054018">
    <property type="component" value="Unassembled WGS sequence"/>
</dbReference>
<dbReference type="HOGENOM" id="CLU_043570_1_0_1"/>
<feature type="region of interest" description="Disordered" evidence="1">
    <location>
        <begin position="207"/>
        <end position="250"/>
    </location>
</feature>
<sequence>MSTTKATNLTKTSTKPRYLSPDTSRELIPKMWAANMERLGSLMREIPDEAAAEDVAREWMDEYYEVLDHIEGLWQFAANLSTEVPDYPEEKQEAIGSGFLELVPLRNGSQAGGEMMRQSQQQLEKAAARGNKGNKDLPMSGGSAPIEAAATSPEESAAQGSGGGTEAPTLSMQVKTEACERCMKHVVECVWKDGVACEACHIGKKRCSKAGKPGRKRKNPDAPPASSALTSKRARTTPVPPPSSSAPPKVTLKVCPQVISRAIPATGAAASLPMPQETPIPSISSSPGDPLFLSSSQPNTPIPPHHISPPPIPENDGLIDNSVVFGPPISGILEDKADPVKPQPDMEEIDLTMPCRLPLPEEDVPRAWKGKCRADSSEWSPFEELDARIAAIKESVKWGEETLLDLYSQMAQVTADTGQVSTALRRAKLQLWSLKKW</sequence>
<gene>
    <name evidence="2" type="ORF">PISMIDRAFT_14784</name>
</gene>
<feature type="region of interest" description="Disordered" evidence="1">
    <location>
        <begin position="110"/>
        <end position="168"/>
    </location>
</feature>
<name>A0A0C9YUU0_9AGAM</name>
<evidence type="ECO:0000313" key="3">
    <source>
        <dbReference type="Proteomes" id="UP000054018"/>
    </source>
</evidence>
<dbReference type="AlphaFoldDB" id="A0A0C9YUU0"/>
<keyword evidence="3" id="KW-1185">Reference proteome</keyword>
<feature type="region of interest" description="Disordered" evidence="1">
    <location>
        <begin position="269"/>
        <end position="296"/>
    </location>
</feature>
<dbReference type="EMBL" id="KN833818">
    <property type="protein sequence ID" value="KIK17814.1"/>
    <property type="molecule type" value="Genomic_DNA"/>
</dbReference>
<evidence type="ECO:0000313" key="2">
    <source>
        <dbReference type="EMBL" id="KIK17814.1"/>
    </source>
</evidence>
<organism evidence="2 3">
    <name type="scientific">Pisolithus microcarpus 441</name>
    <dbReference type="NCBI Taxonomy" id="765257"/>
    <lineage>
        <taxon>Eukaryota</taxon>
        <taxon>Fungi</taxon>
        <taxon>Dikarya</taxon>
        <taxon>Basidiomycota</taxon>
        <taxon>Agaricomycotina</taxon>
        <taxon>Agaricomycetes</taxon>
        <taxon>Agaricomycetidae</taxon>
        <taxon>Boletales</taxon>
        <taxon>Sclerodermatineae</taxon>
        <taxon>Pisolithaceae</taxon>
        <taxon>Pisolithus</taxon>
    </lineage>
</organism>
<feature type="compositionally biased region" description="Basic residues" evidence="1">
    <location>
        <begin position="207"/>
        <end position="218"/>
    </location>
</feature>
<feature type="region of interest" description="Disordered" evidence="1">
    <location>
        <begin position="1"/>
        <end position="20"/>
    </location>
</feature>
<proteinExistence type="predicted"/>
<reference evidence="3" key="2">
    <citation type="submission" date="2015-01" db="EMBL/GenBank/DDBJ databases">
        <title>Evolutionary Origins and Diversification of the Mycorrhizal Mutualists.</title>
        <authorList>
            <consortium name="DOE Joint Genome Institute"/>
            <consortium name="Mycorrhizal Genomics Consortium"/>
            <person name="Kohler A."/>
            <person name="Kuo A."/>
            <person name="Nagy L.G."/>
            <person name="Floudas D."/>
            <person name="Copeland A."/>
            <person name="Barry K.W."/>
            <person name="Cichocki N."/>
            <person name="Veneault-Fourrey C."/>
            <person name="LaButti K."/>
            <person name="Lindquist E.A."/>
            <person name="Lipzen A."/>
            <person name="Lundell T."/>
            <person name="Morin E."/>
            <person name="Murat C."/>
            <person name="Riley R."/>
            <person name="Ohm R."/>
            <person name="Sun H."/>
            <person name="Tunlid A."/>
            <person name="Henrissat B."/>
            <person name="Grigoriev I.V."/>
            <person name="Hibbett D.S."/>
            <person name="Martin F."/>
        </authorList>
    </citation>
    <scope>NUCLEOTIDE SEQUENCE [LARGE SCALE GENOMIC DNA]</scope>
    <source>
        <strain evidence="3">441</strain>
    </source>
</reference>